<accession>A0A0U4W2Z9</accession>
<dbReference type="SMART" id="SM00257">
    <property type="entry name" value="LysM"/>
    <property type="match status" value="1"/>
</dbReference>
<keyword evidence="4" id="KW-0808">Transferase</keyword>
<keyword evidence="5" id="KW-0378">Hydrolase</keyword>
<dbReference type="SUPFAM" id="SSF54106">
    <property type="entry name" value="LysM domain"/>
    <property type="match status" value="1"/>
</dbReference>
<organism evidence="12 13">
    <name type="scientific">Caldimicrobium thiodismutans</name>
    <dbReference type="NCBI Taxonomy" id="1653476"/>
    <lineage>
        <taxon>Bacteria</taxon>
        <taxon>Pseudomonadati</taxon>
        <taxon>Thermodesulfobacteriota</taxon>
        <taxon>Thermodesulfobacteria</taxon>
        <taxon>Thermodesulfobacteriales</taxon>
        <taxon>Thermodesulfobacteriaceae</taxon>
        <taxon>Caldimicrobium</taxon>
    </lineage>
</organism>
<dbReference type="CDD" id="cd00118">
    <property type="entry name" value="LysM"/>
    <property type="match status" value="1"/>
</dbReference>
<dbReference type="PANTHER" id="PTHR30582">
    <property type="entry name" value="L,D-TRANSPEPTIDASE"/>
    <property type="match status" value="1"/>
</dbReference>
<reference evidence="12 13" key="1">
    <citation type="journal article" date="2016" name="Int. J. Syst. Evol. Microbiol.">
        <title>Caldimicrobium thiodismutans sp. nov., a sulfur-disproportionating bacterium isolated from a hot spring, and emended description of the genus Caldimicrobium.</title>
        <authorList>
            <person name="Kojima H."/>
            <person name="Umezawa K."/>
            <person name="Fukui M."/>
        </authorList>
    </citation>
    <scope>NUCLEOTIDE SEQUENCE [LARGE SCALE GENOMIC DNA]</scope>
    <source>
        <strain evidence="12 13">TF1</strain>
    </source>
</reference>
<dbReference type="GO" id="GO:0008360">
    <property type="term" value="P:regulation of cell shape"/>
    <property type="evidence" value="ECO:0007669"/>
    <property type="project" value="UniProtKB-UniRule"/>
</dbReference>
<protein>
    <submittedName>
        <fullName evidence="12">Uncharacterized protein</fullName>
    </submittedName>
</protein>
<evidence type="ECO:0000256" key="1">
    <source>
        <dbReference type="ARBA" id="ARBA00004752"/>
    </source>
</evidence>
<dbReference type="UniPathway" id="UPA00219"/>
<dbReference type="OrthoDB" id="9787225at2"/>
<dbReference type="InterPro" id="IPR018392">
    <property type="entry name" value="LysM"/>
</dbReference>
<feature type="active site" description="Proton donor/acceptor" evidence="9">
    <location>
        <position position="190"/>
    </location>
</feature>
<evidence type="ECO:0000313" key="12">
    <source>
        <dbReference type="EMBL" id="BAU23466.1"/>
    </source>
</evidence>
<evidence type="ECO:0000256" key="2">
    <source>
        <dbReference type="ARBA" id="ARBA00005992"/>
    </source>
</evidence>
<dbReference type="InterPro" id="IPR005490">
    <property type="entry name" value="LD_TPept_cat_dom"/>
</dbReference>
<keyword evidence="3" id="KW-0328">Glycosyltransferase</keyword>
<keyword evidence="13" id="KW-1185">Reference proteome</keyword>
<dbReference type="SUPFAM" id="SSF141523">
    <property type="entry name" value="L,D-transpeptidase catalytic domain-like"/>
    <property type="match status" value="1"/>
</dbReference>
<evidence type="ECO:0000256" key="5">
    <source>
        <dbReference type="ARBA" id="ARBA00022801"/>
    </source>
</evidence>
<dbReference type="Proteomes" id="UP000068196">
    <property type="component" value="Chromosome"/>
</dbReference>
<dbReference type="AlphaFoldDB" id="A0A0U4W2Z9"/>
<dbReference type="PATRIC" id="fig|1653476.3.peg.1136"/>
<feature type="domain" description="L,D-TPase catalytic" evidence="11">
    <location>
        <begin position="101"/>
        <end position="230"/>
    </location>
</feature>
<dbReference type="GO" id="GO:0071555">
    <property type="term" value="P:cell wall organization"/>
    <property type="evidence" value="ECO:0007669"/>
    <property type="project" value="UniProtKB-UniRule"/>
</dbReference>
<dbReference type="Pfam" id="PF01476">
    <property type="entry name" value="LysM"/>
    <property type="match status" value="1"/>
</dbReference>
<keyword evidence="7 9" id="KW-0573">Peptidoglycan synthesis</keyword>
<feature type="active site" description="Nucleophile" evidence="9">
    <location>
        <position position="206"/>
    </location>
</feature>
<dbReference type="InterPro" id="IPR050979">
    <property type="entry name" value="LD-transpeptidase"/>
</dbReference>
<evidence type="ECO:0000256" key="4">
    <source>
        <dbReference type="ARBA" id="ARBA00022679"/>
    </source>
</evidence>
<dbReference type="Pfam" id="PF03734">
    <property type="entry name" value="YkuD"/>
    <property type="match status" value="1"/>
</dbReference>
<comment type="similarity">
    <text evidence="2">Belongs to the YkuD family.</text>
</comment>
<feature type="domain" description="LysM" evidence="10">
    <location>
        <begin position="41"/>
        <end position="85"/>
    </location>
</feature>
<dbReference type="RefSeq" id="WP_068514447.1">
    <property type="nucleotide sequence ID" value="NZ_AP014945.1"/>
</dbReference>
<evidence type="ECO:0000256" key="9">
    <source>
        <dbReference type="PROSITE-ProRule" id="PRU01373"/>
    </source>
</evidence>
<dbReference type="GO" id="GO:0018104">
    <property type="term" value="P:peptidoglycan-protein cross-linking"/>
    <property type="evidence" value="ECO:0007669"/>
    <property type="project" value="TreeGrafter"/>
</dbReference>
<evidence type="ECO:0000256" key="7">
    <source>
        <dbReference type="ARBA" id="ARBA00022984"/>
    </source>
</evidence>
<name>A0A0U4W2Z9_9BACT</name>
<evidence type="ECO:0000313" key="13">
    <source>
        <dbReference type="Proteomes" id="UP000068196"/>
    </source>
</evidence>
<dbReference type="InterPro" id="IPR038063">
    <property type="entry name" value="Transpep_catalytic_dom"/>
</dbReference>
<evidence type="ECO:0000259" key="11">
    <source>
        <dbReference type="PROSITE" id="PS52029"/>
    </source>
</evidence>
<dbReference type="Gene3D" id="2.40.440.10">
    <property type="entry name" value="L,D-transpeptidase catalytic domain-like"/>
    <property type="match status" value="1"/>
</dbReference>
<dbReference type="Gene3D" id="3.10.350.10">
    <property type="entry name" value="LysM domain"/>
    <property type="match status" value="1"/>
</dbReference>
<keyword evidence="8 9" id="KW-0961">Cell wall biogenesis/degradation</keyword>
<dbReference type="STRING" id="1653476.THC_1087"/>
<gene>
    <name evidence="12" type="ORF">THC_1087</name>
</gene>
<sequence length="308" mass="35563">MKAHGFTSLTGIFLFYIILLYSQGLAFTSLQNNKFIYFEDKEYILKKGDTLVDLAVKFKLGYQALLLANPGVDPWVPPPGSKILLPYKLIVPEEFILKKENYILINLPEMRLYYFRKGTFLTFPIGIGDEGKLPPTGNYKIVRKKEKPYWYPTESIRREEPELPEVVPPGPENPMGDYALYLDKGLFAIHGTNKAYSIGRRTTHGCFRLYPEDIERLFKMVPLKTDVFVTYLPYKLAIEDNSIYLQAFPDIDKRFPDPVQYIIKRLEELTSSKGLTYRINLLTLEEVLSKPDGLIYKIGKIRKTSSSF</sequence>
<dbReference type="PROSITE" id="PS52029">
    <property type="entry name" value="LD_TPASE"/>
    <property type="match status" value="1"/>
</dbReference>
<evidence type="ECO:0000256" key="6">
    <source>
        <dbReference type="ARBA" id="ARBA00022960"/>
    </source>
</evidence>
<dbReference type="InterPro" id="IPR036779">
    <property type="entry name" value="LysM_dom_sf"/>
</dbReference>
<evidence type="ECO:0000256" key="3">
    <source>
        <dbReference type="ARBA" id="ARBA00022676"/>
    </source>
</evidence>
<dbReference type="KEGG" id="cthi:THC_1087"/>
<dbReference type="GO" id="GO:0005576">
    <property type="term" value="C:extracellular region"/>
    <property type="evidence" value="ECO:0007669"/>
    <property type="project" value="TreeGrafter"/>
</dbReference>
<evidence type="ECO:0000259" key="10">
    <source>
        <dbReference type="PROSITE" id="PS51782"/>
    </source>
</evidence>
<keyword evidence="6 9" id="KW-0133">Cell shape</keyword>
<dbReference type="GO" id="GO:0071972">
    <property type="term" value="F:peptidoglycan L,D-transpeptidase activity"/>
    <property type="evidence" value="ECO:0007669"/>
    <property type="project" value="TreeGrafter"/>
</dbReference>
<proteinExistence type="inferred from homology"/>
<dbReference type="CDD" id="cd16913">
    <property type="entry name" value="YkuD_like"/>
    <property type="match status" value="1"/>
</dbReference>
<comment type="pathway">
    <text evidence="1 9">Cell wall biogenesis; peptidoglycan biosynthesis.</text>
</comment>
<evidence type="ECO:0000256" key="8">
    <source>
        <dbReference type="ARBA" id="ARBA00023316"/>
    </source>
</evidence>
<reference evidence="13" key="2">
    <citation type="journal article" date="2016" name="Int. J. Syst. Evol. Microbiol.">
        <title>Caldimicrobium thiodismutans sp. nov., a sulfur-disproportionating bacterium isolated from a hot spring.</title>
        <authorList>
            <person name="Kojima H."/>
            <person name="Umezawa K."/>
            <person name="Fukui M."/>
        </authorList>
    </citation>
    <scope>NUCLEOTIDE SEQUENCE [LARGE SCALE GENOMIC DNA]</scope>
    <source>
        <strain evidence="13">TF1</strain>
    </source>
</reference>
<dbReference type="PROSITE" id="PS51782">
    <property type="entry name" value="LYSM"/>
    <property type="match status" value="1"/>
</dbReference>
<dbReference type="EMBL" id="AP014945">
    <property type="protein sequence ID" value="BAU23466.1"/>
    <property type="molecule type" value="Genomic_DNA"/>
</dbReference>
<dbReference type="PANTHER" id="PTHR30582:SF24">
    <property type="entry name" value="L,D-TRANSPEPTIDASE ERFK_SRFK-RELATED"/>
    <property type="match status" value="1"/>
</dbReference>
<dbReference type="GO" id="GO:0016757">
    <property type="term" value="F:glycosyltransferase activity"/>
    <property type="evidence" value="ECO:0007669"/>
    <property type="project" value="UniProtKB-KW"/>
</dbReference>